<organism evidence="3 4">
    <name type="scientific">Kwoniella shandongensis</name>
    <dbReference type="NCBI Taxonomy" id="1734106"/>
    <lineage>
        <taxon>Eukaryota</taxon>
        <taxon>Fungi</taxon>
        <taxon>Dikarya</taxon>
        <taxon>Basidiomycota</taxon>
        <taxon>Agaricomycotina</taxon>
        <taxon>Tremellomycetes</taxon>
        <taxon>Tremellales</taxon>
        <taxon>Cryptococcaceae</taxon>
        <taxon>Kwoniella</taxon>
    </lineage>
</organism>
<evidence type="ECO:0000256" key="1">
    <source>
        <dbReference type="SAM" id="Coils"/>
    </source>
</evidence>
<feature type="region of interest" description="Disordered" evidence="2">
    <location>
        <begin position="899"/>
        <end position="1103"/>
    </location>
</feature>
<feature type="compositionally biased region" description="Low complexity" evidence="2">
    <location>
        <begin position="1078"/>
        <end position="1089"/>
    </location>
</feature>
<gene>
    <name evidence="3" type="ORF">CI109_103873</name>
</gene>
<dbReference type="GeneID" id="43585737"/>
<evidence type="ECO:0000313" key="4">
    <source>
        <dbReference type="Proteomes" id="UP000322225"/>
    </source>
</evidence>
<feature type="compositionally biased region" description="Polar residues" evidence="2">
    <location>
        <begin position="1001"/>
        <end position="1010"/>
    </location>
</feature>
<feature type="compositionally biased region" description="Polar residues" evidence="2">
    <location>
        <begin position="1090"/>
        <end position="1100"/>
    </location>
</feature>
<dbReference type="EMBL" id="CP144056">
    <property type="protein sequence ID" value="WWD19413.1"/>
    <property type="molecule type" value="Genomic_DNA"/>
</dbReference>
<feature type="compositionally biased region" description="Acidic residues" evidence="2">
    <location>
        <begin position="210"/>
        <end position="221"/>
    </location>
</feature>
<name>A0AAJ8LIU1_9TREE</name>
<feature type="compositionally biased region" description="Low complexity" evidence="2">
    <location>
        <begin position="244"/>
        <end position="280"/>
    </location>
</feature>
<dbReference type="Proteomes" id="UP000322225">
    <property type="component" value="Chromosome 6"/>
</dbReference>
<reference evidence="3" key="1">
    <citation type="submission" date="2017-08" db="EMBL/GenBank/DDBJ databases">
        <authorList>
            <person name="Cuomo C."/>
            <person name="Billmyre B."/>
            <person name="Heitman J."/>
        </authorList>
    </citation>
    <scope>NUCLEOTIDE SEQUENCE</scope>
    <source>
        <strain evidence="3">CBS 12478</strain>
    </source>
</reference>
<proteinExistence type="predicted"/>
<dbReference type="Gene3D" id="1.10.287.2610">
    <property type="match status" value="1"/>
</dbReference>
<feature type="region of interest" description="Disordered" evidence="2">
    <location>
        <begin position="24"/>
        <end position="301"/>
    </location>
</feature>
<feature type="compositionally biased region" description="Basic residues" evidence="2">
    <location>
        <begin position="281"/>
        <end position="296"/>
    </location>
</feature>
<feature type="region of interest" description="Disordered" evidence="2">
    <location>
        <begin position="1167"/>
        <end position="1219"/>
    </location>
</feature>
<keyword evidence="1" id="KW-0175">Coiled coil</keyword>
<feature type="compositionally biased region" description="Low complexity" evidence="2">
    <location>
        <begin position="1187"/>
        <end position="1219"/>
    </location>
</feature>
<evidence type="ECO:0000313" key="3">
    <source>
        <dbReference type="EMBL" id="WWD19413.1"/>
    </source>
</evidence>
<feature type="compositionally biased region" description="Basic and acidic residues" evidence="2">
    <location>
        <begin position="952"/>
        <end position="961"/>
    </location>
</feature>
<feature type="coiled-coil region" evidence="1">
    <location>
        <begin position="369"/>
        <end position="479"/>
    </location>
</feature>
<sequence>MELNQEQLQRVRRQNANLIVRRAAQVPHANWEQTGRDSQSPNSGASKRSSLPEPDERRRFPLPAHWAEGSEVDMPSSPFQLVGRAPRGDERNVLPPNFRLNLRQRTPSLSPDTSPPESPESSSPSKESDEAAEEDEGVNVSDTVQIDADSKQLRSFAVPERPRREEDAADLPTIDSPNDLVEDVLQAPPEYGEPAEDLQEKDDSERDNQWEDQEGEDDPEKGEDQQERSRPNQGGNKRSRFGHDPSSSSSSSSSSTSSSDKSNGSSSEDSTSGSPPSSGGRTRRRRGHPKRRRLTLRPRTPLLPPGIDMYNLYNSVQRLVVFMTEFQSDVERYKSIAENSDALQPHRLTVIKSAVKLRNLDRATEGIVLRQLNALQEAADLEIEVAKEKRRVAEEEVKRIKAKSKRDLAEASEQAAHADLKYHVLENEYKAAKEALEKVVKVEKLQEIVFNFDALKAENKTIKEDLEKLETRMVAAEKGINGLGKITSILLRGVVHLFSKISELPSTIATETKGQIAKFKTDYHDPLSTKLSKFQTAQASRWSVINSFVFKLASNISTVSSRLQAYSTGFQDRLHAHIPSLFAQPMFMLGLEVFVHSYTSSFSLTKRVWDIVQHPHTISSLVQKLDFNERFKTFLFDQRTMERLGEELLNLEEVQRGLYGTLVTPDYLGADLTKVWRQLDLIIEGIEDLPTSLFEHPTFIERTHAFVTTRRSIDTLFASPHTVTNLRRWLFSPVTIKLLFTDDFFGTYFGQLLRSGPATQIITLLLAVLIDTHPLIRLALDRFVSAKISLRSLLEREDGHPALFDALTDETMYDRLMEDQSFVDFFLDLERKAINGQVEEEMVSEFFLKALKLPKISGYFGSDEFIHVLNQATDFTAHIMFIALKVAAVAERTWRYGSLTSDDEDDGSGEPDGAGPSARAEGAGEATGSGHVSGDGRETGDYLSRPADVEEGPAKKLDKGKGKMVTLDVPTEPMGGFAPTTEGDFEMYDPDLYGPDVTPAYTPQFTSSSGEPVAGPSKYPGSLTVLDPSSSNQTTAEPSSRSNTGSSGATMTASQISNASWSVPSIIITPPEDSPAGSSSHTSALVSSSQLVTPTTTSASYDLLTVPGTIRPRVLPPSVSQAVPEEITSAPAATLAEATSASSSFDLPSQIAVDSLDAMFVPSESTTVTSSTSIEAASTSSPPPAPSHTSPAPTSSPASTSAPASTPAPASSSAPTTAETAVNLPEVNLPEAGEDASSSADVTNATGVYPSSDQIQKLQDEYGMVWKWGSLIHPEYYRSIPDAMEIWTRFDGLLGDDPTPQKIHGAHKVNLGDAGRRPKGDDPRFKERKVYIAARQRLGLFTAVDEEKGADVVKAWFNTCSSRHERVHRDGSLMIYNDDWRCDDCGVIATHPTYINLFNARERNGIDDKFWKRVLPSMDYCMGMRRPGGMDEDLEWSRITWDVLLRTWTCYRLHLRSLLYELTSTTIFRRLTSGRLAGRAIHLSRPISFRSNNLHLSGPILSSSLRSASASELRHQSESNPEMGLGSIQRWDRVARRWGVIDSKMEMDRPGDGDESTWERNGSNSRCSWWDWKGRRFSSEMEMDRLGDGDGMIGTA</sequence>
<reference evidence="3" key="2">
    <citation type="submission" date="2024-01" db="EMBL/GenBank/DDBJ databases">
        <title>Comparative genomics of Cryptococcus and Kwoniella reveals pathogenesis evolution and contrasting modes of karyotype evolution via chromosome fusion or intercentromeric recombination.</title>
        <authorList>
            <person name="Coelho M.A."/>
            <person name="David-Palma M."/>
            <person name="Shea T."/>
            <person name="Bowers K."/>
            <person name="McGinley-Smith S."/>
            <person name="Mohammad A.W."/>
            <person name="Gnirke A."/>
            <person name="Yurkov A.M."/>
            <person name="Nowrousian M."/>
            <person name="Sun S."/>
            <person name="Cuomo C.A."/>
            <person name="Heitman J."/>
        </authorList>
    </citation>
    <scope>NUCLEOTIDE SEQUENCE</scope>
    <source>
        <strain evidence="3">CBS 12478</strain>
    </source>
</reference>
<accession>A0AAJ8LIU1</accession>
<evidence type="ECO:0000256" key="2">
    <source>
        <dbReference type="SAM" id="MobiDB-lite"/>
    </source>
</evidence>
<keyword evidence="4" id="KW-1185">Reference proteome</keyword>
<dbReference type="KEGG" id="ksn:43585737"/>
<dbReference type="RefSeq" id="XP_065823461.1">
    <property type="nucleotide sequence ID" value="XM_065967389.1"/>
</dbReference>
<feature type="compositionally biased region" description="Polar residues" evidence="2">
    <location>
        <begin position="1027"/>
        <end position="1063"/>
    </location>
</feature>
<feature type="compositionally biased region" description="Polar residues" evidence="2">
    <location>
        <begin position="31"/>
        <end position="49"/>
    </location>
</feature>
<feature type="compositionally biased region" description="Low complexity" evidence="2">
    <location>
        <begin position="1167"/>
        <end position="1180"/>
    </location>
</feature>
<protein>
    <submittedName>
        <fullName evidence="3">Uncharacterized protein</fullName>
    </submittedName>
</protein>